<feature type="region of interest" description="Disordered" evidence="1">
    <location>
        <begin position="309"/>
        <end position="353"/>
    </location>
</feature>
<proteinExistence type="predicted"/>
<name>A0A1Y2CIC0_9FUNG</name>
<feature type="compositionally biased region" description="Polar residues" evidence="1">
    <location>
        <begin position="128"/>
        <end position="140"/>
    </location>
</feature>
<dbReference type="AlphaFoldDB" id="A0A1Y2CIC0"/>
<accession>A0A1Y2CIC0</accession>
<feature type="region of interest" description="Disordered" evidence="1">
    <location>
        <begin position="102"/>
        <end position="176"/>
    </location>
</feature>
<feature type="region of interest" description="Disordered" evidence="1">
    <location>
        <begin position="230"/>
        <end position="266"/>
    </location>
</feature>
<keyword evidence="3" id="KW-1185">Reference proteome</keyword>
<dbReference type="OrthoDB" id="2121425at2759"/>
<evidence type="ECO:0000313" key="3">
    <source>
        <dbReference type="Proteomes" id="UP000193642"/>
    </source>
</evidence>
<evidence type="ECO:0000313" key="2">
    <source>
        <dbReference type="EMBL" id="ORY46790.1"/>
    </source>
</evidence>
<sequence length="422" mass="45442">MSLFELLHHRRDLLAELCGHILGVSDLPQTVFVSKHVHTMKVKSVQNQILIEEPVIDTDLEIRSAVNALPAFCPNGIHAVPYSQLCRPRKPNTLVKSVFKGVSGSSVSSNGSTGSSGLPKQRRKDSAASLSYPPSATSSGPEADSGTELKRYTRRTTRMNSNATASSAESEASAPPEYTKQAFNPATIIYQPSPAPTVTLDVTVESNESSESPDAGTQSISSDLECQFNATPKQTKPKIPSSTRPTPVVQSATKTKSKTPSKEVLKPSAQAFQCSVQLPTLPQASDPPLSKESRGHIEYIMSALLNHQSAEPFRDPKKPSTDSIDSTNSPTPSSATTITETASTTSLSPSPQPARFTSLEELAYEVLAAERLETYFMNEWTYFFPEITGKRRSRASGVVYLGGGEDAAVAKVEGSAVKRVKR</sequence>
<dbReference type="EMBL" id="MCGO01000015">
    <property type="protein sequence ID" value="ORY46790.1"/>
    <property type="molecule type" value="Genomic_DNA"/>
</dbReference>
<feature type="compositionally biased region" description="Low complexity" evidence="1">
    <location>
        <begin position="102"/>
        <end position="117"/>
    </location>
</feature>
<organism evidence="2 3">
    <name type="scientific">Rhizoclosmatium globosum</name>
    <dbReference type="NCBI Taxonomy" id="329046"/>
    <lineage>
        <taxon>Eukaryota</taxon>
        <taxon>Fungi</taxon>
        <taxon>Fungi incertae sedis</taxon>
        <taxon>Chytridiomycota</taxon>
        <taxon>Chytridiomycota incertae sedis</taxon>
        <taxon>Chytridiomycetes</taxon>
        <taxon>Chytridiales</taxon>
        <taxon>Chytriomycetaceae</taxon>
        <taxon>Rhizoclosmatium</taxon>
    </lineage>
</organism>
<protein>
    <submittedName>
        <fullName evidence="2">Uncharacterized protein</fullName>
    </submittedName>
</protein>
<feature type="compositionally biased region" description="Low complexity" evidence="1">
    <location>
        <begin position="326"/>
        <end position="348"/>
    </location>
</feature>
<dbReference type="Proteomes" id="UP000193642">
    <property type="component" value="Unassembled WGS sequence"/>
</dbReference>
<evidence type="ECO:0000256" key="1">
    <source>
        <dbReference type="SAM" id="MobiDB-lite"/>
    </source>
</evidence>
<gene>
    <name evidence="2" type="ORF">BCR33DRAFT_715225</name>
</gene>
<feature type="non-terminal residue" evidence="2">
    <location>
        <position position="1"/>
    </location>
</feature>
<feature type="compositionally biased region" description="Polar residues" evidence="1">
    <location>
        <begin position="230"/>
        <end position="250"/>
    </location>
</feature>
<comment type="caution">
    <text evidence="2">The sequence shown here is derived from an EMBL/GenBank/DDBJ whole genome shotgun (WGS) entry which is preliminary data.</text>
</comment>
<reference evidence="2 3" key="1">
    <citation type="submission" date="2016-07" db="EMBL/GenBank/DDBJ databases">
        <title>Pervasive Adenine N6-methylation of Active Genes in Fungi.</title>
        <authorList>
            <consortium name="DOE Joint Genome Institute"/>
            <person name="Mondo S.J."/>
            <person name="Dannebaum R.O."/>
            <person name="Kuo R.C."/>
            <person name="Labutti K."/>
            <person name="Haridas S."/>
            <person name="Kuo A."/>
            <person name="Salamov A."/>
            <person name="Ahrendt S.R."/>
            <person name="Lipzen A."/>
            <person name="Sullivan W."/>
            <person name="Andreopoulos W.B."/>
            <person name="Clum A."/>
            <person name="Lindquist E."/>
            <person name="Daum C."/>
            <person name="Ramamoorthy G.K."/>
            <person name="Gryganskyi A."/>
            <person name="Culley D."/>
            <person name="Magnuson J.K."/>
            <person name="James T.Y."/>
            <person name="O'Malley M.A."/>
            <person name="Stajich J.E."/>
            <person name="Spatafora J.W."/>
            <person name="Visel A."/>
            <person name="Grigoriev I.V."/>
        </authorList>
    </citation>
    <scope>NUCLEOTIDE SEQUENCE [LARGE SCALE GENOMIC DNA]</scope>
    <source>
        <strain evidence="2 3">JEL800</strain>
    </source>
</reference>
<feature type="compositionally biased region" description="Low complexity" evidence="1">
    <location>
        <begin position="160"/>
        <end position="174"/>
    </location>
</feature>